<name>A0A2V0QC10_PSESF</name>
<sequence length="72" mass="7185">MPLVPGLVPGAPVLVPSTFFSAPVPGTFGLPLSGFVGPVEPASALVLASANSVARPNAPSLFLIMMISPSVQ</sequence>
<gene>
    <name evidence="1" type="ORF">KPSA1_03858</name>
</gene>
<accession>A0A2V0QC10</accession>
<organism evidence="1 2">
    <name type="scientific">Pseudomonas syringae pv. actinidiae</name>
    <dbReference type="NCBI Taxonomy" id="103796"/>
    <lineage>
        <taxon>Bacteria</taxon>
        <taxon>Pseudomonadati</taxon>
        <taxon>Pseudomonadota</taxon>
        <taxon>Gammaproteobacteria</taxon>
        <taxon>Pseudomonadales</taxon>
        <taxon>Pseudomonadaceae</taxon>
        <taxon>Pseudomonas</taxon>
        <taxon>Pseudomonas syringae</taxon>
    </lineage>
</organism>
<proteinExistence type="predicted"/>
<reference evidence="1 2" key="1">
    <citation type="submission" date="2018-04" db="EMBL/GenBank/DDBJ databases">
        <title>Draft genome sequence of Pseudomonas syringae pv. actinidiae biovar 1 strains isolated from kiwifruit in Kagawa prefecture.</title>
        <authorList>
            <person name="Tabuchi M."/>
            <person name="Saito M."/>
            <person name="Fujiwara S."/>
            <person name="Sasa N."/>
            <person name="Akimitsu K."/>
            <person name="Gomi K."/>
            <person name="Konishi-Sugita S."/>
            <person name="Hamano K."/>
            <person name="Kataoka I."/>
        </authorList>
    </citation>
    <scope>NUCLEOTIDE SEQUENCE [LARGE SCALE GENOMIC DNA]</scope>
    <source>
        <strain evidence="1 2">MAFF212206</strain>
    </source>
</reference>
<dbReference type="AlphaFoldDB" id="A0A2V0QC10"/>
<dbReference type="Proteomes" id="UP000247480">
    <property type="component" value="Unassembled WGS sequence"/>
</dbReference>
<evidence type="ECO:0000313" key="2">
    <source>
        <dbReference type="Proteomes" id="UP000247480"/>
    </source>
</evidence>
<comment type="caution">
    <text evidence="1">The sequence shown here is derived from an EMBL/GenBank/DDBJ whole genome shotgun (WGS) entry which is preliminary data.</text>
</comment>
<protein>
    <submittedName>
        <fullName evidence="1">Uncharacterized protein</fullName>
    </submittedName>
</protein>
<dbReference type="EMBL" id="BGJZ01000185">
    <property type="protein sequence ID" value="GBH10441.1"/>
    <property type="molecule type" value="Genomic_DNA"/>
</dbReference>
<evidence type="ECO:0000313" key="1">
    <source>
        <dbReference type="EMBL" id="GBH10441.1"/>
    </source>
</evidence>